<reference evidence="1" key="1">
    <citation type="submission" date="2020-05" db="EMBL/GenBank/DDBJ databases">
        <authorList>
            <person name="Rincon C."/>
            <person name="Sanders R I."/>
            <person name="Robbins C."/>
            <person name="Chaturvedi A."/>
        </authorList>
    </citation>
    <scope>NUCLEOTIDE SEQUENCE</scope>
    <source>
        <strain evidence="1">CHB12</strain>
    </source>
</reference>
<accession>A0A916ECB9</accession>
<dbReference type="Proteomes" id="UP000684084">
    <property type="component" value="Unassembled WGS sequence"/>
</dbReference>
<dbReference type="VEuPathDB" id="FungiDB:RhiirFUN_019359"/>
<sequence length="513" mass="61639">MDESTISVEEINVEETAHDVITVEEIVHDVINVEKTVPHNGKQITKMAISPKSKYIVTYSQEDKSFVGWSQKQEEFIYDMKNEKKVILNNNEPYDVKHDFLSNGDIITYYNHGISIYSSSDNRNWKCKSEHKLNEKNKIFGRVVNDKLLVLMDNIIFIIDLFELSIIPYWKVLIGTYTFQYWKILPHCPRFRYRDNYSDEYIITTSNGNINIHSWRQNLKKSIDLNSLLKSKDDFTHLEFMDNKVFLYLYRNKRWITKEYDWKYFKTLLLDINSSNLKGVINNKNIFCNIEKQFITQKLTQEVNENQFIENYIIPSLKTCGIFQKIEEQNEYNLRLKSNDKREEEIILETVLSSNEKKEIVISSYNTKLKFKDWEHKEVNNNILIFYKKEELRIYIFDMKFKKIQLLECINTKFLEYAIKYYKKSTLDDSDFDKISEHTENNYLKRQWIESLLKQKYFLVHYGIKLLKSAIEKNNVELIEAIIDKIWEYFKKNPNRNIYLLSIISKNMNHLIK</sequence>
<protein>
    <submittedName>
        <fullName evidence="1">Uncharacterized protein</fullName>
    </submittedName>
</protein>
<proteinExistence type="predicted"/>
<comment type="caution">
    <text evidence="1">The sequence shown here is derived from an EMBL/GenBank/DDBJ whole genome shotgun (WGS) entry which is preliminary data.</text>
</comment>
<organism evidence="1 2">
    <name type="scientific">Rhizophagus irregularis</name>
    <dbReference type="NCBI Taxonomy" id="588596"/>
    <lineage>
        <taxon>Eukaryota</taxon>
        <taxon>Fungi</taxon>
        <taxon>Fungi incertae sedis</taxon>
        <taxon>Mucoromycota</taxon>
        <taxon>Glomeromycotina</taxon>
        <taxon>Glomeromycetes</taxon>
        <taxon>Glomerales</taxon>
        <taxon>Glomeraceae</taxon>
        <taxon>Rhizophagus</taxon>
    </lineage>
</organism>
<evidence type="ECO:0000313" key="1">
    <source>
        <dbReference type="EMBL" id="CAB5376751.1"/>
    </source>
</evidence>
<evidence type="ECO:0000313" key="2">
    <source>
        <dbReference type="Proteomes" id="UP000684084"/>
    </source>
</evidence>
<gene>
    <name evidence="1" type="ORF">CHRIB12_LOCUS15440</name>
</gene>
<name>A0A916ECB9_9GLOM</name>
<dbReference type="AlphaFoldDB" id="A0A916ECB9"/>
<dbReference type="OrthoDB" id="2376448at2759"/>
<dbReference type="EMBL" id="CAGKOT010000036">
    <property type="protein sequence ID" value="CAB5376751.1"/>
    <property type="molecule type" value="Genomic_DNA"/>
</dbReference>